<dbReference type="Proteomes" id="UP000550729">
    <property type="component" value="Unassembled WGS sequence"/>
</dbReference>
<proteinExistence type="predicted"/>
<dbReference type="EMBL" id="JABBNB010000036">
    <property type="protein sequence ID" value="NMO04512.1"/>
    <property type="molecule type" value="Genomic_DNA"/>
</dbReference>
<evidence type="ECO:0000256" key="1">
    <source>
        <dbReference type="SAM" id="MobiDB-lite"/>
    </source>
</evidence>
<dbReference type="RefSeq" id="WP_170197015.1">
    <property type="nucleotide sequence ID" value="NZ_JABBNB010000036.1"/>
</dbReference>
<dbReference type="InterPro" id="IPR011379">
    <property type="entry name" value="MazG-related_GP37"/>
</dbReference>
<keyword evidence="4" id="KW-1185">Reference proteome</keyword>
<comment type="caution">
    <text evidence="3">The sequence shown here is derived from an EMBL/GenBank/DDBJ whole genome shotgun (WGS) entry which is preliminary data.</text>
</comment>
<dbReference type="AlphaFoldDB" id="A0A848L257"/>
<name>A0A848L257_9ACTN</name>
<feature type="domain" description="MazG C-terminal" evidence="2">
    <location>
        <begin position="140"/>
        <end position="326"/>
    </location>
</feature>
<protein>
    <submittedName>
        <fullName evidence="3">Nucleoside triphosphate pyrophosphohydrolase family protein</fullName>
    </submittedName>
</protein>
<dbReference type="SUPFAM" id="SSF101386">
    <property type="entry name" value="all-alpha NTP pyrophosphatases"/>
    <property type="match status" value="1"/>
</dbReference>
<organism evidence="3 4">
    <name type="scientific">Gordonia asplenii</name>
    <dbReference type="NCBI Taxonomy" id="2725283"/>
    <lineage>
        <taxon>Bacteria</taxon>
        <taxon>Bacillati</taxon>
        <taxon>Actinomycetota</taxon>
        <taxon>Actinomycetes</taxon>
        <taxon>Mycobacteriales</taxon>
        <taxon>Gordoniaceae</taxon>
        <taxon>Gordonia</taxon>
    </lineage>
</organism>
<evidence type="ECO:0000313" key="4">
    <source>
        <dbReference type="Proteomes" id="UP000550729"/>
    </source>
</evidence>
<dbReference type="GO" id="GO:0016787">
    <property type="term" value="F:hydrolase activity"/>
    <property type="evidence" value="ECO:0007669"/>
    <property type="project" value="UniProtKB-KW"/>
</dbReference>
<evidence type="ECO:0000313" key="3">
    <source>
        <dbReference type="EMBL" id="NMO04512.1"/>
    </source>
</evidence>
<dbReference type="CDD" id="cd11541">
    <property type="entry name" value="NTP-PPase_u4"/>
    <property type="match status" value="1"/>
</dbReference>
<sequence length="381" mass="42846">MMIDIQDLIFERMIMELDIYQHAAWRFDKQGSDHPTGLTVSLLGLSGEVGDLHTSQKKRVRDHVTPSSAPDADTEAIGDILWYLAITASRLGVDLNRAAEGNLKKIADRWPATDAPYPHAGPDRPEAGGIRPPSVTLGQARIFDDGYRREQRLPRQFRVVIAPDPFLGSGRVRMIRNGQRFGDPLSDNAAESDWYRYHDAFHLAYAAILGWSPVFRALGALKRRDVSLVDEVEDGGRAIAIEEGIAAFLFEEARRNDWFAYGQSVPGDALALCRRLTSQLEARVITAMEWERAVLTGFDCWRALVDVGRGVLVGDLDTRTLTVEPLTDEDESLHHHVCMKAAVEQRAEKDRSKREDTPTEKTTRIRRRIAGAKRALRWRAL</sequence>
<evidence type="ECO:0000259" key="2">
    <source>
        <dbReference type="Pfam" id="PF18722"/>
    </source>
</evidence>
<dbReference type="Pfam" id="PF18722">
    <property type="entry name" value="MazG_C"/>
    <property type="match status" value="1"/>
</dbReference>
<keyword evidence="3" id="KW-0378">Hydrolase</keyword>
<gene>
    <name evidence="3" type="ORF">HH308_25155</name>
</gene>
<dbReference type="InterPro" id="IPR041407">
    <property type="entry name" value="MazG_C"/>
</dbReference>
<dbReference type="Gene3D" id="1.10.287.1080">
    <property type="entry name" value="MazG-like"/>
    <property type="match status" value="1"/>
</dbReference>
<reference evidence="3 4" key="1">
    <citation type="submission" date="2020-04" db="EMBL/GenBank/DDBJ databases">
        <title>Gordonia sp. nov. TBRC 11910.</title>
        <authorList>
            <person name="Suriyachadkun C."/>
        </authorList>
    </citation>
    <scope>NUCLEOTIDE SEQUENCE [LARGE SCALE GENOMIC DNA]</scope>
    <source>
        <strain evidence="3 4">TBRC 11910</strain>
    </source>
</reference>
<feature type="region of interest" description="Disordered" evidence="1">
    <location>
        <begin position="344"/>
        <end position="363"/>
    </location>
</feature>
<accession>A0A848L257</accession>